<evidence type="ECO:0000313" key="2">
    <source>
        <dbReference type="EMBL" id="MBU5485155.1"/>
    </source>
</evidence>
<reference evidence="2 3" key="1">
    <citation type="submission" date="2021-06" db="EMBL/GenBank/DDBJ databases">
        <authorList>
            <person name="Sun Q."/>
            <person name="Li D."/>
        </authorList>
    </citation>
    <scope>NUCLEOTIDE SEQUENCE [LARGE SCALE GENOMIC DNA]</scope>
    <source>
        <strain evidence="2 3">MSJ-11</strain>
    </source>
</reference>
<feature type="transmembrane region" description="Helical" evidence="1">
    <location>
        <begin position="40"/>
        <end position="59"/>
    </location>
</feature>
<name>A0ABS6EL27_9CLOT</name>
<gene>
    <name evidence="2" type="ORF">KQI86_12495</name>
</gene>
<keyword evidence="1" id="KW-0472">Membrane</keyword>
<comment type="caution">
    <text evidence="2">The sequence shown here is derived from an EMBL/GenBank/DDBJ whole genome shotgun (WGS) entry which is preliminary data.</text>
</comment>
<proteinExistence type="predicted"/>
<sequence length="68" mass="8042">MSQYVSFIGLLISAISFTNENSMRPLNYDREWKTYFGKFNLSFAIFFISLFILILSIIVQDSIWYLTN</sequence>
<evidence type="ECO:0000256" key="1">
    <source>
        <dbReference type="SAM" id="Phobius"/>
    </source>
</evidence>
<keyword evidence="1" id="KW-1133">Transmembrane helix</keyword>
<keyword evidence="1" id="KW-0812">Transmembrane</keyword>
<dbReference type="EMBL" id="JAHLQF010000003">
    <property type="protein sequence ID" value="MBU5485155.1"/>
    <property type="molecule type" value="Genomic_DNA"/>
</dbReference>
<accession>A0ABS6EL27</accession>
<evidence type="ECO:0000313" key="3">
    <source>
        <dbReference type="Proteomes" id="UP000726170"/>
    </source>
</evidence>
<keyword evidence="3" id="KW-1185">Reference proteome</keyword>
<protein>
    <submittedName>
        <fullName evidence="2">Uncharacterized protein</fullName>
    </submittedName>
</protein>
<dbReference type="Proteomes" id="UP000726170">
    <property type="component" value="Unassembled WGS sequence"/>
</dbReference>
<organism evidence="2 3">
    <name type="scientific">Clostridium mobile</name>
    <dbReference type="NCBI Taxonomy" id="2841512"/>
    <lineage>
        <taxon>Bacteria</taxon>
        <taxon>Bacillati</taxon>
        <taxon>Bacillota</taxon>
        <taxon>Clostridia</taxon>
        <taxon>Eubacteriales</taxon>
        <taxon>Clostridiaceae</taxon>
        <taxon>Clostridium</taxon>
    </lineage>
</organism>